<feature type="region of interest" description="Disordered" evidence="1">
    <location>
        <begin position="96"/>
        <end position="127"/>
    </location>
</feature>
<sequence length="189" mass="21000">MMRRAKETPDWVAGAFLRHMALLEIRAMAGRRKALPVWADEDYVACIRWLANLCDNMPFAPQSRPWWPRRADHRLYQRPLSIRQVARIRASFHARQDTIDAASGPPTSAGVPRSSDPEPSRMGLNVLSGPCGAAVTATATDGCHVGDQRDDDEKNAEAKQEFRGICDTGEEDRDECEGENNPCSSDGIH</sequence>
<evidence type="ECO:0000313" key="3">
    <source>
        <dbReference type="Proteomes" id="UP001596174"/>
    </source>
</evidence>
<feature type="compositionally biased region" description="Basic and acidic residues" evidence="1">
    <location>
        <begin position="144"/>
        <end position="164"/>
    </location>
</feature>
<reference evidence="3" key="1">
    <citation type="journal article" date="2019" name="Int. J. Syst. Evol. Microbiol.">
        <title>The Global Catalogue of Microorganisms (GCM) 10K type strain sequencing project: providing services to taxonomists for standard genome sequencing and annotation.</title>
        <authorList>
            <consortium name="The Broad Institute Genomics Platform"/>
            <consortium name="The Broad Institute Genome Sequencing Center for Infectious Disease"/>
            <person name="Wu L."/>
            <person name="Ma J."/>
        </authorList>
    </citation>
    <scope>NUCLEOTIDE SEQUENCE [LARGE SCALE GENOMIC DNA]</scope>
    <source>
        <strain evidence="3">JCM 4816</strain>
    </source>
</reference>
<proteinExistence type="predicted"/>
<accession>A0ABW1FW41</accession>
<dbReference type="Proteomes" id="UP001596174">
    <property type="component" value="Unassembled WGS sequence"/>
</dbReference>
<keyword evidence="3" id="KW-1185">Reference proteome</keyword>
<name>A0ABW1FW41_9ACTN</name>
<dbReference type="RefSeq" id="WP_380580416.1">
    <property type="nucleotide sequence ID" value="NZ_JBHSQJ010000018.1"/>
</dbReference>
<feature type="compositionally biased region" description="Acidic residues" evidence="1">
    <location>
        <begin position="168"/>
        <end position="178"/>
    </location>
</feature>
<organism evidence="2 3">
    <name type="scientific">Streptacidiphilus monticola</name>
    <dbReference type="NCBI Taxonomy" id="2161674"/>
    <lineage>
        <taxon>Bacteria</taxon>
        <taxon>Bacillati</taxon>
        <taxon>Actinomycetota</taxon>
        <taxon>Actinomycetes</taxon>
        <taxon>Kitasatosporales</taxon>
        <taxon>Streptomycetaceae</taxon>
        <taxon>Streptacidiphilus</taxon>
    </lineage>
</organism>
<feature type="region of interest" description="Disordered" evidence="1">
    <location>
        <begin position="142"/>
        <end position="189"/>
    </location>
</feature>
<comment type="caution">
    <text evidence="2">The sequence shown here is derived from an EMBL/GenBank/DDBJ whole genome shotgun (WGS) entry which is preliminary data.</text>
</comment>
<evidence type="ECO:0000313" key="2">
    <source>
        <dbReference type="EMBL" id="MFC5906720.1"/>
    </source>
</evidence>
<protein>
    <submittedName>
        <fullName evidence="2">Uncharacterized protein</fullName>
    </submittedName>
</protein>
<evidence type="ECO:0000256" key="1">
    <source>
        <dbReference type="SAM" id="MobiDB-lite"/>
    </source>
</evidence>
<dbReference type="EMBL" id="JBHSQJ010000018">
    <property type="protein sequence ID" value="MFC5906720.1"/>
    <property type="molecule type" value="Genomic_DNA"/>
</dbReference>
<gene>
    <name evidence="2" type="ORF">ACFP3V_05755</name>
</gene>